<organism evidence="4 5">
    <name type="scientific">Gluconacetobacter dulcium</name>
    <dbReference type="NCBI Taxonomy" id="2729096"/>
    <lineage>
        <taxon>Bacteria</taxon>
        <taxon>Pseudomonadati</taxon>
        <taxon>Pseudomonadota</taxon>
        <taxon>Alphaproteobacteria</taxon>
        <taxon>Acetobacterales</taxon>
        <taxon>Acetobacteraceae</taxon>
        <taxon>Gluconacetobacter</taxon>
    </lineage>
</organism>
<accession>A0A7W4K3Q2</accession>
<dbReference type="RefSeq" id="WP_183010712.1">
    <property type="nucleotide sequence ID" value="NZ_JABEQP010000033.1"/>
</dbReference>
<evidence type="ECO:0000256" key="2">
    <source>
        <dbReference type="SAM" id="MobiDB-lite"/>
    </source>
</evidence>
<dbReference type="EMBL" id="JABEQP010000033">
    <property type="protein sequence ID" value="MBB2199813.1"/>
    <property type="molecule type" value="Genomic_DNA"/>
</dbReference>
<comment type="caution">
    <text evidence="4">The sequence shown here is derived from an EMBL/GenBank/DDBJ whole genome shotgun (WGS) entry which is preliminary data.</text>
</comment>
<dbReference type="Pfam" id="PF11740">
    <property type="entry name" value="KfrA_N"/>
    <property type="match status" value="1"/>
</dbReference>
<evidence type="ECO:0000259" key="3">
    <source>
        <dbReference type="Pfam" id="PF11740"/>
    </source>
</evidence>
<evidence type="ECO:0000313" key="4">
    <source>
        <dbReference type="EMBL" id="MBB2199813.1"/>
    </source>
</evidence>
<reference evidence="4 5" key="1">
    <citation type="submission" date="2020-04" db="EMBL/GenBank/DDBJ databases">
        <title>Description of novel Gluconacetobacter.</title>
        <authorList>
            <person name="Sombolestani A."/>
        </authorList>
    </citation>
    <scope>NUCLEOTIDE SEQUENCE [LARGE SCALE GENOMIC DNA]</scope>
    <source>
        <strain evidence="4 5">LMG 22058</strain>
    </source>
</reference>
<dbReference type="InterPro" id="IPR021104">
    <property type="entry name" value="KfrA_DNA-bd_N"/>
</dbReference>
<dbReference type="Proteomes" id="UP000530320">
    <property type="component" value="Unassembled WGS sequence"/>
</dbReference>
<sequence length="293" mass="31093">MSEALISAETVIQAAEALAGRGEKPSLRKVRDELGGGSPNTILPLLNAWKDSQRGRPIEAPKEEPRSEAGDLVSAEMDNAAERMKQGFLAMLTGFVDAERQKAQSVQQAIQAAADQKVALAREAADQQIADIQAQAGAELADARGEAMELAEALAGATAEAEGLARRLEALQREVDRLTVELTTERQAHQAARATAERQTGEIDALRQAVSEAQARAQAAEKAQDIAERRASTAATALEKAEKSRDAAEARVEARVQAAEARALRAEERADASVAAIKELAASVATEREGKKS</sequence>
<evidence type="ECO:0000313" key="5">
    <source>
        <dbReference type="Proteomes" id="UP000530320"/>
    </source>
</evidence>
<feature type="coiled-coil region" evidence="1">
    <location>
        <begin position="96"/>
        <end position="269"/>
    </location>
</feature>
<feature type="region of interest" description="Disordered" evidence="2">
    <location>
        <begin position="22"/>
        <end position="72"/>
    </location>
</feature>
<dbReference type="AlphaFoldDB" id="A0A7W4K3Q2"/>
<feature type="compositionally biased region" description="Basic and acidic residues" evidence="2">
    <location>
        <begin position="22"/>
        <end position="34"/>
    </location>
</feature>
<name>A0A7W4K3Q2_9PROT</name>
<keyword evidence="1" id="KW-0175">Coiled coil</keyword>
<gene>
    <name evidence="4" type="ORF">HLH44_20695</name>
</gene>
<evidence type="ECO:0000256" key="1">
    <source>
        <dbReference type="SAM" id="Coils"/>
    </source>
</evidence>
<proteinExistence type="predicted"/>
<protein>
    <submittedName>
        <fullName evidence="4">Mucin-associated surface protein</fullName>
    </submittedName>
</protein>
<feature type="compositionally biased region" description="Basic and acidic residues" evidence="2">
    <location>
        <begin position="51"/>
        <end position="69"/>
    </location>
</feature>
<feature type="domain" description="KfrA N-terminal DNA-binding" evidence="3">
    <location>
        <begin position="9"/>
        <end position="136"/>
    </location>
</feature>